<dbReference type="AlphaFoldDB" id="T1ILG5"/>
<reference evidence="3" key="1">
    <citation type="submission" date="2011-05" db="EMBL/GenBank/DDBJ databases">
        <authorList>
            <person name="Richards S.R."/>
            <person name="Qu J."/>
            <person name="Jiang H."/>
            <person name="Jhangiani S.N."/>
            <person name="Agravi P."/>
            <person name="Goodspeed R."/>
            <person name="Gross S."/>
            <person name="Mandapat C."/>
            <person name="Jackson L."/>
            <person name="Mathew T."/>
            <person name="Pu L."/>
            <person name="Thornton R."/>
            <person name="Saada N."/>
            <person name="Wilczek-Boney K.B."/>
            <person name="Lee S."/>
            <person name="Kovar C."/>
            <person name="Wu Y."/>
            <person name="Scherer S.E."/>
            <person name="Worley K.C."/>
            <person name="Muzny D.M."/>
            <person name="Gibbs R."/>
        </authorList>
    </citation>
    <scope>NUCLEOTIDE SEQUENCE</scope>
    <source>
        <strain evidence="3">Brora</strain>
    </source>
</reference>
<reference evidence="2" key="2">
    <citation type="submission" date="2015-02" db="UniProtKB">
        <authorList>
            <consortium name="EnsemblMetazoa"/>
        </authorList>
    </citation>
    <scope>IDENTIFICATION</scope>
</reference>
<proteinExistence type="predicted"/>
<organism evidence="2 3">
    <name type="scientific">Strigamia maritima</name>
    <name type="common">European centipede</name>
    <name type="synonym">Geophilus maritimus</name>
    <dbReference type="NCBI Taxonomy" id="126957"/>
    <lineage>
        <taxon>Eukaryota</taxon>
        <taxon>Metazoa</taxon>
        <taxon>Ecdysozoa</taxon>
        <taxon>Arthropoda</taxon>
        <taxon>Myriapoda</taxon>
        <taxon>Chilopoda</taxon>
        <taxon>Pleurostigmophora</taxon>
        <taxon>Geophilomorpha</taxon>
        <taxon>Linotaeniidae</taxon>
        <taxon>Strigamia</taxon>
    </lineage>
</organism>
<sequence>MSVRSGTREGRRMNPHVVPPSQHTLFMRGFHPNTEMNKIRYDNSTVIGSKITITWFKDLRRARLKAMQHGQRWNNFYGHMKNGYGRGGSYMHNKFGSRMKSTVWRQQGKGINERKRTFMMNIGAARAQVGVTVGVEVGVVVRVGADHAVVVGLVVGAMNAVCHLGTIGVEVVLAVVLVAGKSAFNSKVITKA</sequence>
<accession>T1ILG5</accession>
<evidence type="ECO:0000313" key="3">
    <source>
        <dbReference type="Proteomes" id="UP000014500"/>
    </source>
</evidence>
<dbReference type="EnsemblMetazoa" id="SMAR001791-RA">
    <property type="protein sequence ID" value="SMAR001791-PA"/>
    <property type="gene ID" value="SMAR001791"/>
</dbReference>
<dbReference type="EMBL" id="JH430816">
    <property type="status" value="NOT_ANNOTATED_CDS"/>
    <property type="molecule type" value="Genomic_DNA"/>
</dbReference>
<keyword evidence="3" id="KW-1185">Reference proteome</keyword>
<dbReference type="HOGENOM" id="CLU_1416807_0_0_1"/>
<feature type="region of interest" description="Disordered" evidence="1">
    <location>
        <begin position="1"/>
        <end position="23"/>
    </location>
</feature>
<evidence type="ECO:0000256" key="1">
    <source>
        <dbReference type="SAM" id="MobiDB-lite"/>
    </source>
</evidence>
<evidence type="ECO:0000313" key="2">
    <source>
        <dbReference type="EnsemblMetazoa" id="SMAR001791-PA"/>
    </source>
</evidence>
<feature type="compositionally biased region" description="Basic and acidic residues" evidence="1">
    <location>
        <begin position="1"/>
        <end position="12"/>
    </location>
</feature>
<name>T1ILG5_STRMM</name>
<dbReference type="Proteomes" id="UP000014500">
    <property type="component" value="Unassembled WGS sequence"/>
</dbReference>
<protein>
    <submittedName>
        <fullName evidence="2">Uncharacterized protein</fullName>
    </submittedName>
</protein>